<sequence length="311" mass="35324">MDDGGSPIIIAMGIVIVILVFVLIALVLLMKEEIKKKIQKIKESHFSLDNDVTEQEILSMVNEGHEQGVLHEQEAEMINNILEFDEKEAKDIMTHRANIIALDAEMSFCDAVDIMSKTSKSRFPVYIDDIDNIIGVLHIKEALDFYHRNEVFRSSLKDIPNLVSDVKFIPETRKINVLFRKMQLEKIHMVVVVDEYGQTSGIVAMEDILEEIVGNIEDEHDLEECHIERISKDSYLIDGMTPIEELSGILNLPLEEIGFDTLNGMLVSLIDKIPNDGEKFTVDAYGYRFCVNLIKDKTIRKVTVTKNSNVA</sequence>
<dbReference type="OrthoDB" id="9798188at2"/>
<dbReference type="GO" id="GO:0005886">
    <property type="term" value="C:plasma membrane"/>
    <property type="evidence" value="ECO:0007669"/>
    <property type="project" value="UniProtKB-SubCell"/>
</dbReference>
<dbReference type="STRING" id="1122142.SAMN02910414_00232"/>
<dbReference type="PANTHER" id="PTHR22777:SF32">
    <property type="entry name" value="UPF0053 INNER MEMBRANE PROTEIN YFJD"/>
    <property type="match status" value="1"/>
</dbReference>
<keyword evidence="7" id="KW-0472">Membrane</keyword>
<dbReference type="PROSITE" id="PS51371">
    <property type="entry name" value="CBS"/>
    <property type="match status" value="2"/>
</dbReference>
<feature type="domain" description="CBS" evidence="8">
    <location>
        <begin position="93"/>
        <end position="155"/>
    </location>
</feature>
<comment type="similarity">
    <text evidence="2">Belongs to the UPF0053 family.</text>
</comment>
<keyword evidence="3" id="KW-1003">Cell membrane</keyword>
<evidence type="ECO:0000259" key="8">
    <source>
        <dbReference type="PROSITE" id="PS51371"/>
    </source>
</evidence>
<dbReference type="SUPFAM" id="SSF56176">
    <property type="entry name" value="FAD-binding/transporter-associated domain-like"/>
    <property type="match status" value="1"/>
</dbReference>
<dbReference type="AlphaFoldDB" id="A0A1H3FDK3"/>
<evidence type="ECO:0000313" key="9">
    <source>
        <dbReference type="EMBL" id="SDX88244.1"/>
    </source>
</evidence>
<keyword evidence="7" id="KW-0812">Transmembrane</keyword>
<dbReference type="InterPro" id="IPR016169">
    <property type="entry name" value="FAD-bd_PCMH_sub2"/>
</dbReference>
<dbReference type="InterPro" id="IPR044751">
    <property type="entry name" value="Ion_transp-like_CBS"/>
</dbReference>
<dbReference type="InterPro" id="IPR046342">
    <property type="entry name" value="CBS_dom_sf"/>
</dbReference>
<keyword evidence="7" id="KW-1133">Transmembrane helix</keyword>
<name>A0A1H3FDK3_9FIRM</name>
<gene>
    <name evidence="9" type="ORF">SAMN02910414_00232</name>
</gene>
<dbReference type="CDD" id="cd04590">
    <property type="entry name" value="CBS_pair_CorC_HlyC_assoc"/>
    <property type="match status" value="1"/>
</dbReference>
<reference evidence="9 10" key="1">
    <citation type="submission" date="2016-10" db="EMBL/GenBank/DDBJ databases">
        <authorList>
            <person name="de Groot N.N."/>
        </authorList>
    </citation>
    <scope>NUCLEOTIDE SEQUENCE [LARGE SCALE GENOMIC DNA]</scope>
    <source>
        <strain evidence="9 10">DSM 14045</strain>
    </source>
</reference>
<dbReference type="Proteomes" id="UP000183918">
    <property type="component" value="Unassembled WGS sequence"/>
</dbReference>
<evidence type="ECO:0000256" key="7">
    <source>
        <dbReference type="SAM" id="Phobius"/>
    </source>
</evidence>
<comment type="subcellular location">
    <subcellularLocation>
        <location evidence="1">Cell membrane</location>
        <topology evidence="1">Multi-pass membrane protein</topology>
    </subcellularLocation>
</comment>
<evidence type="ECO:0000256" key="5">
    <source>
        <dbReference type="ARBA" id="ARBA00023122"/>
    </source>
</evidence>
<proteinExistence type="inferred from homology"/>
<protein>
    <submittedName>
        <fullName evidence="9">Putative hemolysin</fullName>
    </submittedName>
</protein>
<dbReference type="FunFam" id="3.10.580.10:FF:000002">
    <property type="entry name" value="Magnesium/cobalt efflux protein CorC"/>
    <property type="match status" value="1"/>
</dbReference>
<evidence type="ECO:0000256" key="2">
    <source>
        <dbReference type="ARBA" id="ARBA00006337"/>
    </source>
</evidence>
<evidence type="ECO:0000256" key="6">
    <source>
        <dbReference type="PROSITE-ProRule" id="PRU00703"/>
    </source>
</evidence>
<accession>A0A1H3FDK3</accession>
<evidence type="ECO:0000313" key="10">
    <source>
        <dbReference type="Proteomes" id="UP000183918"/>
    </source>
</evidence>
<feature type="domain" description="CBS" evidence="8">
    <location>
        <begin position="162"/>
        <end position="222"/>
    </location>
</feature>
<organism evidence="9 10">
    <name type="scientific">Lachnobacterium bovis DSM 14045</name>
    <dbReference type="NCBI Taxonomy" id="1122142"/>
    <lineage>
        <taxon>Bacteria</taxon>
        <taxon>Bacillati</taxon>
        <taxon>Bacillota</taxon>
        <taxon>Clostridia</taxon>
        <taxon>Lachnospirales</taxon>
        <taxon>Lachnospiraceae</taxon>
        <taxon>Lachnobacterium</taxon>
    </lineage>
</organism>
<dbReference type="InterPro" id="IPR036318">
    <property type="entry name" value="FAD-bd_PCMH-like_sf"/>
</dbReference>
<dbReference type="SMART" id="SM01091">
    <property type="entry name" value="CorC_HlyC"/>
    <property type="match status" value="1"/>
</dbReference>
<keyword evidence="10" id="KW-1185">Reference proteome</keyword>
<dbReference type="SMART" id="SM00116">
    <property type="entry name" value="CBS"/>
    <property type="match status" value="2"/>
</dbReference>
<evidence type="ECO:0000256" key="4">
    <source>
        <dbReference type="ARBA" id="ARBA00022737"/>
    </source>
</evidence>
<feature type="transmembrane region" description="Helical" evidence="7">
    <location>
        <begin position="6"/>
        <end position="30"/>
    </location>
</feature>
<dbReference type="Pfam" id="PF03471">
    <property type="entry name" value="CorC_HlyC"/>
    <property type="match status" value="1"/>
</dbReference>
<dbReference type="InterPro" id="IPR005170">
    <property type="entry name" value="Transptr-assoc_dom"/>
</dbReference>
<dbReference type="RefSeq" id="WP_074715305.1">
    <property type="nucleotide sequence ID" value="NZ_FNPG01000004.1"/>
</dbReference>
<dbReference type="SUPFAM" id="SSF54631">
    <property type="entry name" value="CBS-domain pair"/>
    <property type="match status" value="1"/>
</dbReference>
<dbReference type="Pfam" id="PF00571">
    <property type="entry name" value="CBS"/>
    <property type="match status" value="2"/>
</dbReference>
<dbReference type="InterPro" id="IPR000644">
    <property type="entry name" value="CBS_dom"/>
</dbReference>
<keyword evidence="5 6" id="KW-0129">CBS domain</keyword>
<evidence type="ECO:0000256" key="3">
    <source>
        <dbReference type="ARBA" id="ARBA00022475"/>
    </source>
</evidence>
<dbReference type="Gene3D" id="3.10.580.10">
    <property type="entry name" value="CBS-domain"/>
    <property type="match status" value="1"/>
</dbReference>
<dbReference type="GO" id="GO:0050660">
    <property type="term" value="F:flavin adenine dinucleotide binding"/>
    <property type="evidence" value="ECO:0007669"/>
    <property type="project" value="InterPro"/>
</dbReference>
<evidence type="ECO:0000256" key="1">
    <source>
        <dbReference type="ARBA" id="ARBA00004651"/>
    </source>
</evidence>
<dbReference type="Gene3D" id="3.30.465.10">
    <property type="match status" value="1"/>
</dbReference>
<keyword evidence="4" id="KW-0677">Repeat</keyword>
<dbReference type="EMBL" id="FNPG01000004">
    <property type="protein sequence ID" value="SDX88244.1"/>
    <property type="molecule type" value="Genomic_DNA"/>
</dbReference>
<dbReference type="PANTHER" id="PTHR22777">
    <property type="entry name" value="HEMOLYSIN-RELATED"/>
    <property type="match status" value="1"/>
</dbReference>